<sequence length="294" mass="33797">MPSQYDEYRPPKAIHFFKIIMAQMLLDGKLRIPKMFVIQYGKHLANPVILKLPNGAEWRVNWTKSDGEVWLQDGWKEFAEHYSLGHGHLLVFRYEGTSCFRVLIFDMSALEIEYPSNGKELSDQSDDSIAVLAEFPPYSRESQKSASPCLGPRKKRRFNPNGETESYSNEQNSHRPSTFNKSKVPGPLEASRRFVSVNPFFTVSIRPRARSVGVPIDFIRSHVKHNLQNVTLNVGNRLWPLKLIHYPKYCNGRLSSGWSAFSRENDLQVGDVCVLELINRDDFVLKVSIFKHGR</sequence>
<keyword evidence="5" id="KW-0539">Nucleus</keyword>
<feature type="domain" description="TF-B3" evidence="7">
    <location>
        <begin position="197"/>
        <end position="293"/>
    </location>
</feature>
<dbReference type="Gene3D" id="2.40.330.10">
    <property type="entry name" value="DNA-binding pseudobarrel domain"/>
    <property type="match status" value="2"/>
</dbReference>
<dbReference type="PROSITE" id="PS50863">
    <property type="entry name" value="B3"/>
    <property type="match status" value="2"/>
</dbReference>
<evidence type="ECO:0000256" key="1">
    <source>
        <dbReference type="ARBA" id="ARBA00004123"/>
    </source>
</evidence>
<dbReference type="InterPro" id="IPR015300">
    <property type="entry name" value="DNA-bd_pseudobarrel_sf"/>
</dbReference>
<protein>
    <submittedName>
        <fullName evidence="8">B3 domain-containing protein</fullName>
    </submittedName>
</protein>
<evidence type="ECO:0000256" key="3">
    <source>
        <dbReference type="ARBA" id="ARBA00023125"/>
    </source>
</evidence>
<accession>A0AAD7LB70</accession>
<dbReference type="PANTHER" id="PTHR31920:SF108">
    <property type="entry name" value="B3 DOMAIN-CONTAINING TRANSCRIPTION FACTOR VRN1-LIKE"/>
    <property type="match status" value="1"/>
</dbReference>
<evidence type="ECO:0000259" key="7">
    <source>
        <dbReference type="PROSITE" id="PS50863"/>
    </source>
</evidence>
<dbReference type="AlphaFoldDB" id="A0AAD7LB70"/>
<comment type="subcellular location">
    <subcellularLocation>
        <location evidence="1">Nucleus</location>
    </subcellularLocation>
</comment>
<dbReference type="SUPFAM" id="SSF101936">
    <property type="entry name" value="DNA-binding pseudobarrel domain"/>
    <property type="match status" value="2"/>
</dbReference>
<feature type="compositionally biased region" description="Polar residues" evidence="6">
    <location>
        <begin position="161"/>
        <end position="181"/>
    </location>
</feature>
<feature type="region of interest" description="Disordered" evidence="6">
    <location>
        <begin position="139"/>
        <end position="185"/>
    </location>
</feature>
<feature type="domain" description="TF-B3" evidence="7">
    <location>
        <begin position="15"/>
        <end position="108"/>
    </location>
</feature>
<dbReference type="Proteomes" id="UP001163823">
    <property type="component" value="Chromosome 10"/>
</dbReference>
<dbReference type="Pfam" id="PF02362">
    <property type="entry name" value="B3"/>
    <property type="match status" value="2"/>
</dbReference>
<gene>
    <name evidence="8" type="ORF">O6P43_026112</name>
</gene>
<evidence type="ECO:0000256" key="5">
    <source>
        <dbReference type="ARBA" id="ARBA00023242"/>
    </source>
</evidence>
<dbReference type="SMART" id="SM01019">
    <property type="entry name" value="B3"/>
    <property type="match status" value="2"/>
</dbReference>
<dbReference type="CDD" id="cd10017">
    <property type="entry name" value="B3_DNA"/>
    <property type="match status" value="2"/>
</dbReference>
<keyword evidence="4" id="KW-0804">Transcription</keyword>
<dbReference type="GO" id="GO:0003677">
    <property type="term" value="F:DNA binding"/>
    <property type="evidence" value="ECO:0007669"/>
    <property type="project" value="UniProtKB-KW"/>
</dbReference>
<dbReference type="PANTHER" id="PTHR31920">
    <property type="entry name" value="B3 DOMAIN-CONTAINING"/>
    <property type="match status" value="1"/>
</dbReference>
<keyword evidence="2" id="KW-0805">Transcription regulation</keyword>
<evidence type="ECO:0000313" key="9">
    <source>
        <dbReference type="Proteomes" id="UP001163823"/>
    </source>
</evidence>
<dbReference type="EMBL" id="JARAOO010000010">
    <property type="protein sequence ID" value="KAJ7954542.1"/>
    <property type="molecule type" value="Genomic_DNA"/>
</dbReference>
<evidence type="ECO:0000256" key="4">
    <source>
        <dbReference type="ARBA" id="ARBA00023163"/>
    </source>
</evidence>
<proteinExistence type="predicted"/>
<evidence type="ECO:0000256" key="6">
    <source>
        <dbReference type="SAM" id="MobiDB-lite"/>
    </source>
</evidence>
<keyword evidence="3" id="KW-0238">DNA-binding</keyword>
<reference evidence="8" key="1">
    <citation type="journal article" date="2023" name="Science">
        <title>Elucidation of the pathway for biosynthesis of saponin adjuvants from the soapbark tree.</title>
        <authorList>
            <person name="Reed J."/>
            <person name="Orme A."/>
            <person name="El-Demerdash A."/>
            <person name="Owen C."/>
            <person name="Martin L.B.B."/>
            <person name="Misra R.C."/>
            <person name="Kikuchi S."/>
            <person name="Rejzek M."/>
            <person name="Martin A.C."/>
            <person name="Harkess A."/>
            <person name="Leebens-Mack J."/>
            <person name="Louveau T."/>
            <person name="Stephenson M.J."/>
            <person name="Osbourn A."/>
        </authorList>
    </citation>
    <scope>NUCLEOTIDE SEQUENCE</scope>
    <source>
        <strain evidence="8">S10</strain>
    </source>
</reference>
<evidence type="ECO:0000313" key="8">
    <source>
        <dbReference type="EMBL" id="KAJ7954542.1"/>
    </source>
</evidence>
<name>A0AAD7LB70_QUISA</name>
<organism evidence="8 9">
    <name type="scientific">Quillaja saponaria</name>
    <name type="common">Soap bark tree</name>
    <dbReference type="NCBI Taxonomy" id="32244"/>
    <lineage>
        <taxon>Eukaryota</taxon>
        <taxon>Viridiplantae</taxon>
        <taxon>Streptophyta</taxon>
        <taxon>Embryophyta</taxon>
        <taxon>Tracheophyta</taxon>
        <taxon>Spermatophyta</taxon>
        <taxon>Magnoliopsida</taxon>
        <taxon>eudicotyledons</taxon>
        <taxon>Gunneridae</taxon>
        <taxon>Pentapetalae</taxon>
        <taxon>rosids</taxon>
        <taxon>fabids</taxon>
        <taxon>Fabales</taxon>
        <taxon>Quillajaceae</taxon>
        <taxon>Quillaja</taxon>
    </lineage>
</organism>
<dbReference type="InterPro" id="IPR003340">
    <property type="entry name" value="B3_DNA-bd"/>
</dbReference>
<comment type="caution">
    <text evidence="8">The sequence shown here is derived from an EMBL/GenBank/DDBJ whole genome shotgun (WGS) entry which is preliminary data.</text>
</comment>
<dbReference type="KEGG" id="qsa:O6P43_026112"/>
<evidence type="ECO:0000256" key="2">
    <source>
        <dbReference type="ARBA" id="ARBA00023015"/>
    </source>
</evidence>
<dbReference type="GO" id="GO:0005634">
    <property type="term" value="C:nucleus"/>
    <property type="evidence" value="ECO:0007669"/>
    <property type="project" value="UniProtKB-SubCell"/>
</dbReference>
<keyword evidence="9" id="KW-1185">Reference proteome</keyword>
<dbReference type="InterPro" id="IPR050655">
    <property type="entry name" value="Plant_B3_domain"/>
</dbReference>